<gene>
    <name evidence="1" type="ORF">GLOINDRAFT_337482</name>
</gene>
<protein>
    <submittedName>
        <fullName evidence="1">Uncharacterized protein</fullName>
    </submittedName>
</protein>
<sequence>MSDVCLKTTKDDQYVQAIWEKNVEMMVNNLKNYVTDIVSHIEGKYYKMVEK</sequence>
<dbReference type="HOGENOM" id="CLU_3107607_0_0_1"/>
<dbReference type="EMBL" id="KI295828">
    <property type="protein sequence ID" value="ESA02280.1"/>
    <property type="molecule type" value="Genomic_DNA"/>
</dbReference>
<reference evidence="1" key="1">
    <citation type="submission" date="2013-07" db="EMBL/GenBank/DDBJ databases">
        <title>The genome of an arbuscular mycorrhizal fungus provides insights into the evolution of the oldest plant symbiosis.</title>
        <authorList>
            <consortium name="DOE Joint Genome Institute"/>
            <person name="Tisserant E."/>
            <person name="Malbreil M."/>
            <person name="Kuo A."/>
            <person name="Kohler A."/>
            <person name="Symeonidi A."/>
            <person name="Balestrini R."/>
            <person name="Charron P."/>
            <person name="Duensing N."/>
            <person name="Frei-dit-Frey N."/>
            <person name="Gianinazzi-Pearson V."/>
            <person name="Gilbert B."/>
            <person name="Handa Y."/>
            <person name="Hijri M."/>
            <person name="Kaul R."/>
            <person name="Kawaguchi M."/>
            <person name="Krajinski F."/>
            <person name="Lammers P."/>
            <person name="Lapierre D."/>
            <person name="Masclaux F.G."/>
            <person name="Murat C."/>
            <person name="Morin E."/>
            <person name="Ndikumana S."/>
            <person name="Pagni M."/>
            <person name="Petitpierre D."/>
            <person name="Requena N."/>
            <person name="Rosikiewicz P."/>
            <person name="Riley R."/>
            <person name="Saito K."/>
            <person name="San Clemente H."/>
            <person name="Shapiro H."/>
            <person name="van Tuinen D."/>
            <person name="Becard G."/>
            <person name="Bonfante P."/>
            <person name="Paszkowski U."/>
            <person name="Shachar-Hill Y."/>
            <person name="Young J.P."/>
            <person name="Sanders I.R."/>
            <person name="Henrissat B."/>
            <person name="Rensing S.A."/>
            <person name="Grigoriev I.V."/>
            <person name="Corradi N."/>
            <person name="Roux C."/>
            <person name="Martin F."/>
        </authorList>
    </citation>
    <scope>NUCLEOTIDE SEQUENCE</scope>
    <source>
        <strain evidence="1">DAOM 197198</strain>
    </source>
</reference>
<organism evidence="1">
    <name type="scientific">Rhizophagus irregularis (strain DAOM 181602 / DAOM 197198 / MUCL 43194)</name>
    <name type="common">Arbuscular mycorrhizal fungus</name>
    <name type="synonym">Glomus intraradices</name>
    <dbReference type="NCBI Taxonomy" id="747089"/>
    <lineage>
        <taxon>Eukaryota</taxon>
        <taxon>Fungi</taxon>
        <taxon>Fungi incertae sedis</taxon>
        <taxon>Mucoromycota</taxon>
        <taxon>Glomeromycotina</taxon>
        <taxon>Glomeromycetes</taxon>
        <taxon>Glomerales</taxon>
        <taxon>Glomeraceae</taxon>
        <taxon>Rhizophagus</taxon>
    </lineage>
</organism>
<proteinExistence type="predicted"/>
<accession>U9T294</accession>
<evidence type="ECO:0000313" key="1">
    <source>
        <dbReference type="EMBL" id="ESA02280.1"/>
    </source>
</evidence>
<name>U9T294_RHIID</name>
<dbReference type="AlphaFoldDB" id="U9T294"/>